<name>A0A0C3SC40_PHLG1</name>
<keyword evidence="2" id="KW-1185">Reference proteome</keyword>
<protein>
    <submittedName>
        <fullName evidence="1">Uncharacterized protein</fullName>
    </submittedName>
</protein>
<dbReference type="EMBL" id="KN840479">
    <property type="protein sequence ID" value="KIP08500.1"/>
    <property type="molecule type" value="Genomic_DNA"/>
</dbReference>
<sequence>MDILTKFNYNVIFGPPEEKPRSALKDDGFWRRVHNVTDFLAVRRYGESAIWIDRSQHVSMASAYQAFALSEHALDEILRTKWLNEGYNVWDQEAFKATFSSFSIRLLSTDHLIIVVEIEQAEIISGHAHSKQRPGKGPPLRIFQARRGYSAAELQARIEEEQRESYNGTMVFEVGFEFNRLADEERPEAIEFELSLSHAEYIESLSSLQDYKTGLKASESAQATVRRFMQQYFNEIHTQKRLTVGAVLSRTATQNFAFRTICEREVKIENFLTTRSEASDSSIIVIDSRHPDHPAPSFPWSPGWLPSRMFGGVGTVWIAREEFLQKLLDTLEIFNARTTIVRGTDETFTTFHTRHTSNGGTERTHWQRESTGDLANEYMEYNWHYTYDANRREGTLLTQDLESLLLRTQNHVWVPTESSSKTNQVELALTGEHHTEAAKKQKYGHQLLKKDTTIWWELILTIMSTIQDGLRIAVSHENNVNVDGDDVEDTVNAESLLNMEVITKELEDELRHQLEGPWVYNWFDLDPEEYEFTNPIFTRSGDLVFEIYRKGSMGKTDSDRISNTLLIARTRANVGRGPPHGSWRRSTSKCFYVELRCTICNAHGVCYFDNKANVLVLYYHSICNSRYYNAQALSTKNAACLCNTTLATYPRVLLPFICHDSFVRDGGDLKSDDICTGTFAILIFIFPYLGACDVT</sequence>
<organism evidence="1 2">
    <name type="scientific">Phlebiopsis gigantea (strain 11061_1 CR5-6)</name>
    <name type="common">White-rot fungus</name>
    <name type="synonym">Peniophora gigantea</name>
    <dbReference type="NCBI Taxonomy" id="745531"/>
    <lineage>
        <taxon>Eukaryota</taxon>
        <taxon>Fungi</taxon>
        <taxon>Dikarya</taxon>
        <taxon>Basidiomycota</taxon>
        <taxon>Agaricomycotina</taxon>
        <taxon>Agaricomycetes</taxon>
        <taxon>Polyporales</taxon>
        <taxon>Phanerochaetaceae</taxon>
        <taxon>Phlebiopsis</taxon>
    </lineage>
</organism>
<dbReference type="Proteomes" id="UP000053257">
    <property type="component" value="Unassembled WGS sequence"/>
</dbReference>
<evidence type="ECO:0000313" key="1">
    <source>
        <dbReference type="EMBL" id="KIP08500.1"/>
    </source>
</evidence>
<reference evidence="1 2" key="1">
    <citation type="journal article" date="2014" name="PLoS Genet.">
        <title>Analysis of the Phlebiopsis gigantea genome, transcriptome and secretome provides insight into its pioneer colonization strategies of wood.</title>
        <authorList>
            <person name="Hori C."/>
            <person name="Ishida T."/>
            <person name="Igarashi K."/>
            <person name="Samejima M."/>
            <person name="Suzuki H."/>
            <person name="Master E."/>
            <person name="Ferreira P."/>
            <person name="Ruiz-Duenas F.J."/>
            <person name="Held B."/>
            <person name="Canessa P."/>
            <person name="Larrondo L.F."/>
            <person name="Schmoll M."/>
            <person name="Druzhinina I.S."/>
            <person name="Kubicek C.P."/>
            <person name="Gaskell J.A."/>
            <person name="Kersten P."/>
            <person name="St John F."/>
            <person name="Glasner J."/>
            <person name="Sabat G."/>
            <person name="Splinter BonDurant S."/>
            <person name="Syed K."/>
            <person name="Yadav J."/>
            <person name="Mgbeahuruike A.C."/>
            <person name="Kovalchuk A."/>
            <person name="Asiegbu F.O."/>
            <person name="Lackner G."/>
            <person name="Hoffmeister D."/>
            <person name="Rencoret J."/>
            <person name="Gutierrez A."/>
            <person name="Sun H."/>
            <person name="Lindquist E."/>
            <person name="Barry K."/>
            <person name="Riley R."/>
            <person name="Grigoriev I.V."/>
            <person name="Henrissat B."/>
            <person name="Kues U."/>
            <person name="Berka R.M."/>
            <person name="Martinez A.T."/>
            <person name="Covert S.F."/>
            <person name="Blanchette R.A."/>
            <person name="Cullen D."/>
        </authorList>
    </citation>
    <scope>NUCLEOTIDE SEQUENCE [LARGE SCALE GENOMIC DNA]</scope>
    <source>
        <strain evidence="1 2">11061_1 CR5-6</strain>
    </source>
</reference>
<dbReference type="AlphaFoldDB" id="A0A0C3SC40"/>
<dbReference type="STRING" id="745531.A0A0C3SC40"/>
<gene>
    <name evidence="1" type="ORF">PHLGIDRAFT_379158</name>
</gene>
<proteinExistence type="predicted"/>
<evidence type="ECO:0000313" key="2">
    <source>
        <dbReference type="Proteomes" id="UP000053257"/>
    </source>
</evidence>
<accession>A0A0C3SC40</accession>
<dbReference type="HOGENOM" id="CLU_396433_0_0_1"/>